<dbReference type="EC" id="2.3.1.-" evidence="4"/>
<feature type="transmembrane region" description="Helical" evidence="2">
    <location>
        <begin position="72"/>
        <end position="92"/>
    </location>
</feature>
<feature type="domain" description="Acyltransferase 3" evidence="3">
    <location>
        <begin position="3"/>
        <end position="313"/>
    </location>
</feature>
<dbReference type="InterPro" id="IPR002656">
    <property type="entry name" value="Acyl_transf_3_dom"/>
</dbReference>
<evidence type="ECO:0000313" key="4">
    <source>
        <dbReference type="EMBL" id="MFC4109935.1"/>
    </source>
</evidence>
<dbReference type="Proteomes" id="UP001595868">
    <property type="component" value="Unassembled WGS sequence"/>
</dbReference>
<keyword evidence="2" id="KW-1133">Transmembrane helix</keyword>
<name>A0ABV8KUS2_9ACTN</name>
<evidence type="ECO:0000259" key="3">
    <source>
        <dbReference type="Pfam" id="PF01757"/>
    </source>
</evidence>
<feature type="region of interest" description="Disordered" evidence="1">
    <location>
        <begin position="357"/>
        <end position="383"/>
    </location>
</feature>
<keyword evidence="5" id="KW-1185">Reference proteome</keyword>
<sequence>MRNRYIDFIRFLAIIRVVVYHTTGWAFLSMVFPAMTVMFALAGSLMAASLDRSGPDPWLAGPAAVGRRLRRLLPSLWVFAACFVPAMLLTGLPLDWRLLLWLAPVADPPSNWWGALVTSPIWYLRDYLWFVLASPAALWLFRRRPLPTLLAPYVLLVVVELGWSDAPAVLRDFGLYFGAWLLGFAHHDGLLRRVSRRTVVGLAGVLGAAGAGWIFTHPGPRGFDLNDIPLGNGLWSAGFTLVLLALVPAGAAWVDRNDLVGRLVTLVNRRALTVYLWHMPVVIGLGMLAVRLGWDFGTRTGAAVHVLLVAALVGVAVPLFGWVEDLAARRRPVLLPGGPPVRAAGAVATPGVPVGAAAGPARVPGPRPAADRAGAGGRPVSSG</sequence>
<feature type="transmembrane region" description="Helical" evidence="2">
    <location>
        <begin position="145"/>
        <end position="163"/>
    </location>
</feature>
<evidence type="ECO:0000313" key="5">
    <source>
        <dbReference type="Proteomes" id="UP001595868"/>
    </source>
</evidence>
<feature type="transmembrane region" description="Helical" evidence="2">
    <location>
        <begin position="198"/>
        <end position="215"/>
    </location>
</feature>
<dbReference type="EMBL" id="JBHSBN010000031">
    <property type="protein sequence ID" value="MFC4109935.1"/>
    <property type="molecule type" value="Genomic_DNA"/>
</dbReference>
<proteinExistence type="predicted"/>
<keyword evidence="4" id="KW-0012">Acyltransferase</keyword>
<feature type="transmembrane region" description="Helical" evidence="2">
    <location>
        <begin position="112"/>
        <end position="133"/>
    </location>
</feature>
<feature type="transmembrane region" description="Helical" evidence="2">
    <location>
        <begin position="235"/>
        <end position="254"/>
    </location>
</feature>
<comment type="caution">
    <text evidence="4">The sequence shown here is derived from an EMBL/GenBank/DDBJ whole genome shotgun (WGS) entry which is preliminary data.</text>
</comment>
<keyword evidence="2" id="KW-0812">Transmembrane</keyword>
<keyword evidence="2" id="KW-0472">Membrane</keyword>
<keyword evidence="4" id="KW-0808">Transferase</keyword>
<gene>
    <name evidence="4" type="ORF">ACFOX0_28910</name>
</gene>
<protein>
    <submittedName>
        <fullName evidence="4">Acyltransferase</fullName>
        <ecNumber evidence="4">2.3.1.-</ecNumber>
    </submittedName>
</protein>
<evidence type="ECO:0000256" key="1">
    <source>
        <dbReference type="SAM" id="MobiDB-lite"/>
    </source>
</evidence>
<organism evidence="4 5">
    <name type="scientific">Micromonospora zhanjiangensis</name>
    <dbReference type="NCBI Taxonomy" id="1522057"/>
    <lineage>
        <taxon>Bacteria</taxon>
        <taxon>Bacillati</taxon>
        <taxon>Actinomycetota</taxon>
        <taxon>Actinomycetes</taxon>
        <taxon>Micromonosporales</taxon>
        <taxon>Micromonosporaceae</taxon>
        <taxon>Micromonospora</taxon>
    </lineage>
</organism>
<dbReference type="Pfam" id="PF01757">
    <property type="entry name" value="Acyl_transf_3"/>
    <property type="match status" value="1"/>
</dbReference>
<dbReference type="GO" id="GO:0016746">
    <property type="term" value="F:acyltransferase activity"/>
    <property type="evidence" value="ECO:0007669"/>
    <property type="project" value="UniProtKB-KW"/>
</dbReference>
<reference evidence="5" key="1">
    <citation type="journal article" date="2019" name="Int. J. Syst. Evol. Microbiol.">
        <title>The Global Catalogue of Microorganisms (GCM) 10K type strain sequencing project: providing services to taxonomists for standard genome sequencing and annotation.</title>
        <authorList>
            <consortium name="The Broad Institute Genomics Platform"/>
            <consortium name="The Broad Institute Genome Sequencing Center for Infectious Disease"/>
            <person name="Wu L."/>
            <person name="Ma J."/>
        </authorList>
    </citation>
    <scope>NUCLEOTIDE SEQUENCE [LARGE SCALE GENOMIC DNA]</scope>
    <source>
        <strain evidence="5">2902at01</strain>
    </source>
</reference>
<feature type="transmembrane region" description="Helical" evidence="2">
    <location>
        <begin position="300"/>
        <end position="323"/>
    </location>
</feature>
<evidence type="ECO:0000256" key="2">
    <source>
        <dbReference type="SAM" id="Phobius"/>
    </source>
</evidence>
<feature type="transmembrane region" description="Helical" evidence="2">
    <location>
        <begin position="275"/>
        <end position="294"/>
    </location>
</feature>
<accession>A0ABV8KUS2</accession>
<dbReference type="RefSeq" id="WP_377551972.1">
    <property type="nucleotide sequence ID" value="NZ_JBHSBN010000031.1"/>
</dbReference>
<feature type="transmembrane region" description="Helical" evidence="2">
    <location>
        <begin position="169"/>
        <end position="186"/>
    </location>
</feature>